<dbReference type="RefSeq" id="WP_097152450.1">
    <property type="nucleotide sequence ID" value="NZ_OBEL01000001.1"/>
</dbReference>
<dbReference type="EMBL" id="OBEL01000001">
    <property type="protein sequence ID" value="SNZ07730.1"/>
    <property type="molecule type" value="Genomic_DNA"/>
</dbReference>
<accession>A0A285NE58</accession>
<protein>
    <submittedName>
        <fullName evidence="2">Uncharacterized protein</fullName>
    </submittedName>
</protein>
<evidence type="ECO:0000256" key="1">
    <source>
        <dbReference type="SAM" id="MobiDB-lite"/>
    </source>
</evidence>
<evidence type="ECO:0000313" key="2">
    <source>
        <dbReference type="EMBL" id="SNZ07730.1"/>
    </source>
</evidence>
<feature type="compositionally biased region" description="Low complexity" evidence="1">
    <location>
        <begin position="176"/>
        <end position="189"/>
    </location>
</feature>
<gene>
    <name evidence="2" type="ORF">SAMN06265368_1241</name>
</gene>
<reference evidence="2 3" key="1">
    <citation type="submission" date="2017-09" db="EMBL/GenBank/DDBJ databases">
        <authorList>
            <person name="Ehlers B."/>
            <person name="Leendertz F.H."/>
        </authorList>
    </citation>
    <scope>NUCLEOTIDE SEQUENCE [LARGE SCALE GENOMIC DNA]</scope>
    <source>
        <strain evidence="2 3">DSM 18289</strain>
    </source>
</reference>
<sequence>MSSLKNLAIVAVLGFLAYTFFFSPKSEQTADLGQVLDRTMFAIEKYENHAQKLNATKLTDDNMAEFGNFLAQVMNSNPRFYDEELGIKLRKDAAFQGFADKNKNGTQEEGEGDVFTVEIDSENKRIIASDGNGASSDTRFSGSGLLTGLLIGHLLSRQRSAGVKPGSFNNRQTTPRSSYRAPSSARSGARSGGLGSGK</sequence>
<proteinExistence type="predicted"/>
<dbReference type="OrthoDB" id="7847063at2"/>
<keyword evidence="3" id="KW-1185">Reference proteome</keyword>
<dbReference type="Proteomes" id="UP000219439">
    <property type="component" value="Unassembled WGS sequence"/>
</dbReference>
<feature type="region of interest" description="Disordered" evidence="1">
    <location>
        <begin position="161"/>
        <end position="198"/>
    </location>
</feature>
<evidence type="ECO:0000313" key="3">
    <source>
        <dbReference type="Proteomes" id="UP000219439"/>
    </source>
</evidence>
<organism evidence="2 3">
    <name type="scientific">Cohaesibacter gelatinilyticus</name>
    <dbReference type="NCBI Taxonomy" id="372072"/>
    <lineage>
        <taxon>Bacteria</taxon>
        <taxon>Pseudomonadati</taxon>
        <taxon>Pseudomonadota</taxon>
        <taxon>Alphaproteobacteria</taxon>
        <taxon>Hyphomicrobiales</taxon>
        <taxon>Cohaesibacteraceae</taxon>
    </lineage>
</organism>
<name>A0A285NE58_9HYPH</name>
<dbReference type="AlphaFoldDB" id="A0A285NE58"/>